<organism evidence="3 4">
    <name type="scientific">Actinoplanes campanulatus</name>
    <dbReference type="NCBI Taxonomy" id="113559"/>
    <lineage>
        <taxon>Bacteria</taxon>
        <taxon>Bacillati</taxon>
        <taxon>Actinomycetota</taxon>
        <taxon>Actinomycetes</taxon>
        <taxon>Micromonosporales</taxon>
        <taxon>Micromonosporaceae</taxon>
        <taxon>Actinoplanes</taxon>
    </lineage>
</organism>
<gene>
    <name evidence="3" type="ORF">FHR83_000413</name>
</gene>
<feature type="transmembrane region" description="Helical" evidence="2">
    <location>
        <begin position="169"/>
        <end position="192"/>
    </location>
</feature>
<dbReference type="Proteomes" id="UP000590749">
    <property type="component" value="Unassembled WGS sequence"/>
</dbReference>
<dbReference type="AlphaFoldDB" id="A0A7W5ABA6"/>
<keyword evidence="4" id="KW-1185">Reference proteome</keyword>
<evidence type="ECO:0000313" key="4">
    <source>
        <dbReference type="Proteomes" id="UP000590749"/>
    </source>
</evidence>
<dbReference type="RefSeq" id="WP_183215911.1">
    <property type="nucleotide sequence ID" value="NZ_BMPW01000001.1"/>
</dbReference>
<feature type="transmembrane region" description="Helical" evidence="2">
    <location>
        <begin position="462"/>
        <end position="481"/>
    </location>
</feature>
<feature type="compositionally biased region" description="Polar residues" evidence="1">
    <location>
        <begin position="1"/>
        <end position="12"/>
    </location>
</feature>
<sequence>MSELASASATVGRTTDRRDDRPPEPPRRAWAGPAVAGTSLTIAAAVGAAALVIAYRRAEWGQEGAFTWFWGGMLVFTLPAAYWGIRRGSDHRLRLAVLIGYACFTYLPKLLRNPTGPLFHDEYAHWGQSRDILLDGVLFQQNPIVRVIGDYPGLHATVASLASLTGLTVWHAALCVLMLAHVLVVLGVVVLAGQLWPDPRIAAAAAIIYSLNSSFLYFDTQLGYESLAIAVMIWALVAGLRAVRAHGRAARARWFALTLVLAVAIAATHHLTAIWLTGMFGLVAFCCTVAAWRDRALSGPARTGWLLTVATGATVAIWMGVVSPRTGRYLEPYLGRALDQFGGMAGGGSGGRTLFSQSIAPWWEQQAAFAAPGFALLAAVGAALLWWRRRRRAEPLTRALSAAMLLLGALYFPATLLILTPSGAEGARRSWAFSYLGIALAVAPLITALLDRAGRPIGRSRLTASGPVGALLLTGCALVMIGNTASGMNPAYRMPGPPVFGSDTRAATPEVMAAARWLLETRGRGARLVADRYSGLIFGSYGEQEPTTGSESFRAYDLYIAQPGRPMPAAILEQLRTWRFEYLVVDRRMAEQVPDIKIYFENNEPIPHNGKPGFTRSQLTKFDTLPWLIKIYDGPHVAIYRFDFDSLGQRVRMGA</sequence>
<proteinExistence type="predicted"/>
<comment type="caution">
    <text evidence="3">The sequence shown here is derived from an EMBL/GenBank/DDBJ whole genome shotgun (WGS) entry which is preliminary data.</text>
</comment>
<accession>A0A7W5ABA6</accession>
<feature type="transmembrane region" description="Helical" evidence="2">
    <location>
        <begin position="224"/>
        <end position="243"/>
    </location>
</feature>
<name>A0A7W5ABA6_9ACTN</name>
<feature type="transmembrane region" description="Helical" evidence="2">
    <location>
        <begin position="67"/>
        <end position="85"/>
    </location>
</feature>
<feature type="transmembrane region" description="Helical" evidence="2">
    <location>
        <begin position="304"/>
        <end position="322"/>
    </location>
</feature>
<evidence type="ECO:0008006" key="5">
    <source>
        <dbReference type="Google" id="ProtNLM"/>
    </source>
</evidence>
<keyword evidence="2" id="KW-1133">Transmembrane helix</keyword>
<feature type="transmembrane region" description="Helical" evidence="2">
    <location>
        <begin position="431"/>
        <end position="450"/>
    </location>
</feature>
<keyword evidence="2" id="KW-0812">Transmembrane</keyword>
<feature type="transmembrane region" description="Helical" evidence="2">
    <location>
        <begin position="273"/>
        <end position="292"/>
    </location>
</feature>
<dbReference type="EMBL" id="JACHXF010000001">
    <property type="protein sequence ID" value="MBB3092779.1"/>
    <property type="molecule type" value="Genomic_DNA"/>
</dbReference>
<feature type="region of interest" description="Disordered" evidence="1">
    <location>
        <begin position="1"/>
        <end position="30"/>
    </location>
</feature>
<keyword evidence="2" id="KW-0472">Membrane</keyword>
<evidence type="ECO:0000256" key="1">
    <source>
        <dbReference type="SAM" id="MobiDB-lite"/>
    </source>
</evidence>
<feature type="transmembrane region" description="Helical" evidence="2">
    <location>
        <begin position="30"/>
        <end position="55"/>
    </location>
</feature>
<feature type="transmembrane region" description="Helical" evidence="2">
    <location>
        <begin position="399"/>
        <end position="419"/>
    </location>
</feature>
<protein>
    <recommendedName>
        <fullName evidence="5">4-amino-4-deoxy-L-arabinose transferase</fullName>
    </recommendedName>
</protein>
<evidence type="ECO:0000313" key="3">
    <source>
        <dbReference type="EMBL" id="MBB3092779.1"/>
    </source>
</evidence>
<reference evidence="3 4" key="1">
    <citation type="submission" date="2020-08" db="EMBL/GenBank/DDBJ databases">
        <title>Genomic Encyclopedia of Type Strains, Phase III (KMG-III): the genomes of soil and plant-associated and newly described type strains.</title>
        <authorList>
            <person name="Whitman W."/>
        </authorList>
    </citation>
    <scope>NUCLEOTIDE SEQUENCE [LARGE SCALE GENOMIC DNA]</scope>
    <source>
        <strain evidence="3 4">CECT 3287</strain>
    </source>
</reference>
<feature type="compositionally biased region" description="Basic and acidic residues" evidence="1">
    <location>
        <begin position="14"/>
        <end position="27"/>
    </location>
</feature>
<evidence type="ECO:0000256" key="2">
    <source>
        <dbReference type="SAM" id="Phobius"/>
    </source>
</evidence>
<feature type="transmembrane region" description="Helical" evidence="2">
    <location>
        <begin position="367"/>
        <end position="387"/>
    </location>
</feature>
<feature type="transmembrane region" description="Helical" evidence="2">
    <location>
        <begin position="250"/>
        <end position="267"/>
    </location>
</feature>